<keyword evidence="1" id="KW-1133">Transmembrane helix</keyword>
<dbReference type="Pfam" id="PF07714">
    <property type="entry name" value="PK_Tyr_Ser-Thr"/>
    <property type="match status" value="1"/>
</dbReference>
<dbReference type="Gene3D" id="1.10.510.10">
    <property type="entry name" value="Transferase(Phosphotransferase) domain 1"/>
    <property type="match status" value="1"/>
</dbReference>
<feature type="transmembrane region" description="Helical" evidence="1">
    <location>
        <begin position="247"/>
        <end position="268"/>
    </location>
</feature>
<dbReference type="WBParaSite" id="Hba_20241">
    <property type="protein sequence ID" value="Hba_20241"/>
    <property type="gene ID" value="Hba_20241"/>
</dbReference>
<feature type="transmembrane region" description="Helical" evidence="1">
    <location>
        <begin position="329"/>
        <end position="348"/>
    </location>
</feature>
<keyword evidence="1" id="KW-0472">Membrane</keyword>
<feature type="transmembrane region" description="Helical" evidence="1">
    <location>
        <begin position="219"/>
        <end position="241"/>
    </location>
</feature>
<keyword evidence="1" id="KW-0812">Transmembrane</keyword>
<sequence>MESQYSSISFTTLIVDDITCAAPLLTKVNRSINKSIYIRIVTTDSLNEVYEKLTLPLINKHYVQHDLDEQVIYNSEFYLSNYSTTCRKFVPQVPLFPARPYHKPKHFYIALDDMIWISLCATISVTTFGILIYQYVKKQQKKQMELLSEMILQPRVYKTAKECPKVARLPWEIKSDRVHIDREFLLGEGTISNVYLGWTNKNDLVCSLLELTHMNLLKYLGQISETVTASGGGMTSCIIPYQTLFKIIWEICDGIVGLMLMNYLYLVWNYFIRNNLRWSFGVLLYEVFTLGEVPYEDLQKPEEIIESVRKSRIPAHPKFASKQTYRMRFLAIVLAIVFSSSAIGKMVAGDANYYYQVLRMHSPGKAHTIASRTPKLDRNCFFSPVQCMLSSNNALNSF</sequence>
<accession>A0A1I7XRT9</accession>
<dbReference type="InterPro" id="IPR011009">
    <property type="entry name" value="Kinase-like_dom_sf"/>
</dbReference>
<feature type="transmembrane region" description="Helical" evidence="1">
    <location>
        <begin position="114"/>
        <end position="136"/>
    </location>
</feature>
<keyword evidence="3" id="KW-1185">Reference proteome</keyword>
<organism evidence="3 4">
    <name type="scientific">Heterorhabditis bacteriophora</name>
    <name type="common">Entomopathogenic nematode worm</name>
    <dbReference type="NCBI Taxonomy" id="37862"/>
    <lineage>
        <taxon>Eukaryota</taxon>
        <taxon>Metazoa</taxon>
        <taxon>Ecdysozoa</taxon>
        <taxon>Nematoda</taxon>
        <taxon>Chromadorea</taxon>
        <taxon>Rhabditida</taxon>
        <taxon>Rhabditina</taxon>
        <taxon>Rhabditomorpha</taxon>
        <taxon>Strongyloidea</taxon>
        <taxon>Heterorhabditidae</taxon>
        <taxon>Heterorhabditis</taxon>
    </lineage>
</organism>
<dbReference type="AlphaFoldDB" id="A0A1I7XRT9"/>
<reference evidence="4" key="1">
    <citation type="submission" date="2016-11" db="UniProtKB">
        <authorList>
            <consortium name="WormBaseParasite"/>
        </authorList>
    </citation>
    <scope>IDENTIFICATION</scope>
</reference>
<evidence type="ECO:0000259" key="2">
    <source>
        <dbReference type="SMART" id="SM00219"/>
    </source>
</evidence>
<feature type="domain" description="Tyrosine-protein kinase catalytic" evidence="2">
    <location>
        <begin position="117"/>
        <end position="336"/>
    </location>
</feature>
<dbReference type="Proteomes" id="UP000095283">
    <property type="component" value="Unplaced"/>
</dbReference>
<evidence type="ECO:0000313" key="4">
    <source>
        <dbReference type="WBParaSite" id="Hba_20241"/>
    </source>
</evidence>
<dbReference type="GO" id="GO:0004713">
    <property type="term" value="F:protein tyrosine kinase activity"/>
    <property type="evidence" value="ECO:0007669"/>
    <property type="project" value="InterPro"/>
</dbReference>
<dbReference type="InterPro" id="IPR001245">
    <property type="entry name" value="Ser-Thr/Tyr_kinase_cat_dom"/>
</dbReference>
<dbReference type="InterPro" id="IPR020635">
    <property type="entry name" value="Tyr_kinase_cat_dom"/>
</dbReference>
<evidence type="ECO:0000256" key="1">
    <source>
        <dbReference type="SAM" id="Phobius"/>
    </source>
</evidence>
<dbReference type="SUPFAM" id="SSF56112">
    <property type="entry name" value="Protein kinase-like (PK-like)"/>
    <property type="match status" value="1"/>
</dbReference>
<protein>
    <submittedName>
        <fullName evidence="4">TyrKc domain-containing protein</fullName>
    </submittedName>
</protein>
<proteinExistence type="predicted"/>
<evidence type="ECO:0000313" key="3">
    <source>
        <dbReference type="Proteomes" id="UP000095283"/>
    </source>
</evidence>
<dbReference type="SMART" id="SM00219">
    <property type="entry name" value="TyrKc"/>
    <property type="match status" value="1"/>
</dbReference>
<name>A0A1I7XRT9_HETBA</name>